<accession>A0A1I5DD68</accession>
<evidence type="ECO:0000313" key="3">
    <source>
        <dbReference type="Proteomes" id="UP000198867"/>
    </source>
</evidence>
<dbReference type="AlphaFoldDB" id="A0A1I5DD68"/>
<protein>
    <submittedName>
        <fullName evidence="2">Uncharacterized protein</fullName>
    </submittedName>
</protein>
<feature type="region of interest" description="Disordered" evidence="1">
    <location>
        <begin position="1"/>
        <end position="62"/>
    </location>
</feature>
<gene>
    <name evidence="2" type="ORF">SAMN05216219_2834</name>
</gene>
<keyword evidence="3" id="KW-1185">Reference proteome</keyword>
<feature type="compositionally biased region" description="Basic and acidic residues" evidence="1">
    <location>
        <begin position="17"/>
        <end position="28"/>
    </location>
</feature>
<organism evidence="2 3">
    <name type="scientific">Mycetocola miduiensis</name>
    <dbReference type="NCBI Taxonomy" id="995034"/>
    <lineage>
        <taxon>Bacteria</taxon>
        <taxon>Bacillati</taxon>
        <taxon>Actinomycetota</taxon>
        <taxon>Actinomycetes</taxon>
        <taxon>Micrococcales</taxon>
        <taxon>Microbacteriaceae</taxon>
        <taxon>Mycetocola</taxon>
    </lineage>
</organism>
<proteinExistence type="predicted"/>
<name>A0A1I5DD68_9MICO</name>
<dbReference type="RefSeq" id="WP_090712581.1">
    <property type="nucleotide sequence ID" value="NZ_FOVM01000009.1"/>
</dbReference>
<dbReference type="STRING" id="995034.SAMN05216219_2834"/>
<evidence type="ECO:0000313" key="2">
    <source>
        <dbReference type="EMBL" id="SFN97198.1"/>
    </source>
</evidence>
<dbReference type="Proteomes" id="UP000198867">
    <property type="component" value="Unassembled WGS sequence"/>
</dbReference>
<dbReference type="EMBL" id="FOVM01000009">
    <property type="protein sequence ID" value="SFN97198.1"/>
    <property type="molecule type" value="Genomic_DNA"/>
</dbReference>
<reference evidence="3" key="1">
    <citation type="submission" date="2016-10" db="EMBL/GenBank/DDBJ databases">
        <authorList>
            <person name="Varghese N."/>
            <person name="Submissions S."/>
        </authorList>
    </citation>
    <scope>NUCLEOTIDE SEQUENCE [LARGE SCALE GENOMIC DNA]</scope>
    <source>
        <strain evidence="3">CGMCC 1.11101</strain>
    </source>
</reference>
<evidence type="ECO:0000256" key="1">
    <source>
        <dbReference type="SAM" id="MobiDB-lite"/>
    </source>
</evidence>
<sequence length="62" mass="6433">MDTNFEGGTPDDLDDQATDRDQAPDRTDVPMTSGGERSTSIDEDDAGILPTPEPTDGGAPAP</sequence>